<dbReference type="InterPro" id="IPR036188">
    <property type="entry name" value="FAD/NAD-bd_sf"/>
</dbReference>
<reference evidence="3 4" key="1">
    <citation type="submission" date="2020-04" db="EMBL/GenBank/DDBJ databases">
        <title>Nesterenkonia sp. nov., isolated from marine sediment.</title>
        <authorList>
            <person name="Zhang G."/>
        </authorList>
    </citation>
    <scope>NUCLEOTIDE SEQUENCE [LARGE SCALE GENOMIC DNA]</scope>
    <source>
        <strain evidence="3 4">MY13</strain>
    </source>
</reference>
<evidence type="ECO:0000313" key="3">
    <source>
        <dbReference type="EMBL" id="NLS09593.1"/>
    </source>
</evidence>
<dbReference type="SUPFAM" id="SSF54373">
    <property type="entry name" value="FAD-linked reductases, C-terminal domain"/>
    <property type="match status" value="1"/>
</dbReference>
<dbReference type="Gene3D" id="3.90.660.10">
    <property type="match status" value="1"/>
</dbReference>
<feature type="compositionally biased region" description="Low complexity" evidence="1">
    <location>
        <begin position="585"/>
        <end position="600"/>
    </location>
</feature>
<dbReference type="Gene3D" id="3.50.50.60">
    <property type="entry name" value="FAD/NAD(P)-binding domain"/>
    <property type="match status" value="1"/>
</dbReference>
<evidence type="ECO:0000259" key="2">
    <source>
        <dbReference type="Pfam" id="PF01593"/>
    </source>
</evidence>
<dbReference type="GO" id="GO:0009063">
    <property type="term" value="P:amino acid catabolic process"/>
    <property type="evidence" value="ECO:0007669"/>
    <property type="project" value="TreeGrafter"/>
</dbReference>
<keyword evidence="4" id="KW-1185">Reference proteome</keyword>
<evidence type="ECO:0000313" key="4">
    <source>
        <dbReference type="Proteomes" id="UP000523139"/>
    </source>
</evidence>
<sequence>MTTFYSSEAESSVGSVHSGERPPVTIFGPDFPFSYDEWLNHPAGIGTLPEEALGKEVAVIGGGIAGLVAAYELMRLGLRPVVYEAERLGGRLRSEKFRLTTDTTDNDDAAYSEVIAELGGMRFPVSSTSFYHYLRLLGLRTEPFPNPLTPAAGSTVIDLGGETWYAESLADLPALFAEVAEAWDAALEREFGLSGLQDAIRERDAHRLKSLWNQIVADWDERSFYEFVAQADEFNGLSYRHREVFGQVGFGTGGWDSDFANSMLEILRVVVTECDSDQELVVGGVEQLPQGLWHREVDDSAYWPKGTSLASLHDPSPGTLSPVDHDGEPGQSRRGTPRGAVAALHRGEDGRIAVTESTGDVRTYDAVLATCQSWLLTTEIDCAESLFSQDMWMALDRTRYMQSSKTFVMVDRPFWKDRDPKTGQETMSMTLTDRLTRGTYLFDNGPDKPGVICLTYSWMSDALKMLPYPADKRAELAINALEKIYPEVDIRSHIIAEPVTVSWESDPYFLGAFKGALPGHYRYNHRMYGHFMQQDMPAEERGIFLAGDSISFTPAWAEGAVQTALNSVWGILNHFGGTSHPKNPGPGELYPELGPVELPA</sequence>
<accession>A0A7X8YDE9</accession>
<dbReference type="EMBL" id="JABAHY010000004">
    <property type="protein sequence ID" value="NLS09593.1"/>
    <property type="molecule type" value="Genomic_DNA"/>
</dbReference>
<feature type="domain" description="Amine oxidase" evidence="2">
    <location>
        <begin position="64"/>
        <end position="294"/>
    </location>
</feature>
<dbReference type="InterPro" id="IPR002937">
    <property type="entry name" value="Amino_oxidase"/>
</dbReference>
<dbReference type="PANTHER" id="PTHR10742:SF342">
    <property type="entry name" value="AMINE OXIDASE"/>
    <property type="match status" value="1"/>
</dbReference>
<proteinExistence type="predicted"/>
<dbReference type="SUPFAM" id="SSF51905">
    <property type="entry name" value="FAD/NAD(P)-binding domain"/>
    <property type="match status" value="1"/>
</dbReference>
<dbReference type="Proteomes" id="UP000523139">
    <property type="component" value="Unassembled WGS sequence"/>
</dbReference>
<dbReference type="GO" id="GO:0001716">
    <property type="term" value="F:L-amino-acid oxidase activity"/>
    <property type="evidence" value="ECO:0007669"/>
    <property type="project" value="TreeGrafter"/>
</dbReference>
<organism evidence="3 4">
    <name type="scientific">Nesterenkonia sedimenti</name>
    <dbReference type="NCBI Taxonomy" id="1463632"/>
    <lineage>
        <taxon>Bacteria</taxon>
        <taxon>Bacillati</taxon>
        <taxon>Actinomycetota</taxon>
        <taxon>Actinomycetes</taxon>
        <taxon>Micrococcales</taxon>
        <taxon>Micrococcaceae</taxon>
        <taxon>Nesterenkonia</taxon>
    </lineage>
</organism>
<dbReference type="Gene3D" id="1.10.405.40">
    <property type="match status" value="1"/>
</dbReference>
<dbReference type="PANTHER" id="PTHR10742">
    <property type="entry name" value="FLAVIN MONOAMINE OXIDASE"/>
    <property type="match status" value="1"/>
</dbReference>
<dbReference type="Pfam" id="PF01593">
    <property type="entry name" value="Amino_oxidase"/>
    <property type="match status" value="2"/>
</dbReference>
<dbReference type="AlphaFoldDB" id="A0A7X8YDE9"/>
<feature type="region of interest" description="Disordered" evidence="1">
    <location>
        <begin position="579"/>
        <end position="600"/>
    </location>
</feature>
<gene>
    <name evidence="3" type="ORF">HGQ17_06150</name>
</gene>
<evidence type="ECO:0000256" key="1">
    <source>
        <dbReference type="SAM" id="MobiDB-lite"/>
    </source>
</evidence>
<dbReference type="InterPro" id="IPR050281">
    <property type="entry name" value="Flavin_monoamine_oxidase"/>
</dbReference>
<feature type="domain" description="Amine oxidase" evidence="2">
    <location>
        <begin position="341"/>
        <end position="570"/>
    </location>
</feature>
<name>A0A7X8YDE9_9MICC</name>
<protein>
    <submittedName>
        <fullName evidence="3">NAD(P)-binding protein</fullName>
    </submittedName>
</protein>
<comment type="caution">
    <text evidence="3">The sequence shown here is derived from an EMBL/GenBank/DDBJ whole genome shotgun (WGS) entry which is preliminary data.</text>
</comment>
<feature type="region of interest" description="Disordered" evidence="1">
    <location>
        <begin position="313"/>
        <end position="337"/>
    </location>
</feature>